<gene>
    <name evidence="1" type="ORF">Prum_022190</name>
</gene>
<comment type="caution">
    <text evidence="1">The sequence shown here is derived from an EMBL/GenBank/DDBJ whole genome shotgun (WGS) entry which is preliminary data.</text>
</comment>
<reference evidence="1 2" key="2">
    <citation type="submission" date="2020-03" db="EMBL/GenBank/DDBJ databases">
        <authorList>
            <person name="Ichikawa N."/>
            <person name="Kimura A."/>
            <person name="Kitahashi Y."/>
            <person name="Uohara A."/>
        </authorList>
    </citation>
    <scope>NUCLEOTIDE SEQUENCE [LARGE SCALE GENOMIC DNA]</scope>
    <source>
        <strain evidence="1 2">NBRC 108638</strain>
    </source>
</reference>
<dbReference type="PROSITE" id="PS51318">
    <property type="entry name" value="TAT"/>
    <property type="match status" value="1"/>
</dbReference>
<evidence type="ECO:0000313" key="2">
    <source>
        <dbReference type="Proteomes" id="UP000482960"/>
    </source>
</evidence>
<sequence>MRNAHRANAIPRLSRRKVLLGAATVGVGGAVVSVASLSEAFEDAGAAADDAIVVHVKDVKNGRLDVFVGERRIEVRDRDLAAKLAKAARKK</sequence>
<dbReference type="AlphaFoldDB" id="A0A6V8L3B8"/>
<reference evidence="1 2" key="1">
    <citation type="submission" date="2020-03" db="EMBL/GenBank/DDBJ databases">
        <title>Whole genome shotgun sequence of Phytohabitans rumicis NBRC 108638.</title>
        <authorList>
            <person name="Komaki H."/>
            <person name="Tamura T."/>
        </authorList>
    </citation>
    <scope>NUCLEOTIDE SEQUENCE [LARGE SCALE GENOMIC DNA]</scope>
    <source>
        <strain evidence="1 2">NBRC 108638</strain>
    </source>
</reference>
<organism evidence="1 2">
    <name type="scientific">Phytohabitans rumicis</name>
    <dbReference type="NCBI Taxonomy" id="1076125"/>
    <lineage>
        <taxon>Bacteria</taxon>
        <taxon>Bacillati</taxon>
        <taxon>Actinomycetota</taxon>
        <taxon>Actinomycetes</taxon>
        <taxon>Micromonosporales</taxon>
        <taxon>Micromonosporaceae</taxon>
    </lineage>
</organism>
<dbReference type="EMBL" id="BLPG01000001">
    <property type="protein sequence ID" value="GFJ88577.1"/>
    <property type="molecule type" value="Genomic_DNA"/>
</dbReference>
<evidence type="ECO:0000313" key="1">
    <source>
        <dbReference type="EMBL" id="GFJ88577.1"/>
    </source>
</evidence>
<dbReference type="InterPro" id="IPR006311">
    <property type="entry name" value="TAT_signal"/>
</dbReference>
<dbReference type="Proteomes" id="UP000482960">
    <property type="component" value="Unassembled WGS sequence"/>
</dbReference>
<evidence type="ECO:0008006" key="3">
    <source>
        <dbReference type="Google" id="ProtNLM"/>
    </source>
</evidence>
<accession>A0A6V8L3B8</accession>
<keyword evidence="2" id="KW-1185">Reference proteome</keyword>
<protein>
    <recommendedName>
        <fullName evidence="3">Twin-arginine translocation signal domain-containing protein</fullName>
    </recommendedName>
</protein>
<name>A0A6V8L3B8_9ACTN</name>
<proteinExistence type="predicted"/>